<dbReference type="EMBL" id="CP053015">
    <property type="protein sequence ID" value="QJQ31469.1"/>
    <property type="molecule type" value="Genomic_DNA"/>
</dbReference>
<reference evidence="2 3" key="1">
    <citation type="submission" date="2020-01" db="EMBL/GenBank/DDBJ databases">
        <title>Sphingomonas sp. strain CSW-10.</title>
        <authorList>
            <person name="Chen W.-M."/>
        </authorList>
    </citation>
    <scope>NUCLEOTIDE SEQUENCE [LARGE SCALE GENOMIC DNA]</scope>
    <source>
        <strain evidence="2 3">CSW-10</strain>
    </source>
</reference>
<protein>
    <submittedName>
        <fullName evidence="2">Uncharacterized protein</fullName>
    </submittedName>
</protein>
<evidence type="ECO:0000313" key="3">
    <source>
        <dbReference type="Proteomes" id="UP000503018"/>
    </source>
</evidence>
<keyword evidence="3" id="KW-1185">Reference proteome</keyword>
<organism evidence="2 3">
    <name type="scientific">Sphingomonas lacunae</name>
    <dbReference type="NCBI Taxonomy" id="2698828"/>
    <lineage>
        <taxon>Bacteria</taxon>
        <taxon>Pseudomonadati</taxon>
        <taxon>Pseudomonadota</taxon>
        <taxon>Alphaproteobacteria</taxon>
        <taxon>Sphingomonadales</taxon>
        <taxon>Sphingomonadaceae</taxon>
        <taxon>Sphingomonas</taxon>
    </lineage>
</organism>
<dbReference type="Proteomes" id="UP000503018">
    <property type="component" value="Chromosome"/>
</dbReference>
<evidence type="ECO:0000256" key="1">
    <source>
        <dbReference type="SAM" id="MobiDB-lite"/>
    </source>
</evidence>
<gene>
    <name evidence="2" type="ORF">GV829_02565</name>
</gene>
<feature type="compositionally biased region" description="Polar residues" evidence="1">
    <location>
        <begin position="82"/>
        <end position="92"/>
    </location>
</feature>
<dbReference type="AlphaFoldDB" id="A0A6M4ATV4"/>
<sequence>MSLWAILTLTLIPGQEATSLPVLAEAVERCDREMTTPAFRGEEERRSRVMVSIYAEQQAIAEARVALMARRSALRIAPVASDSETAISSEASTLADRQATLDDSRQLERLRQEAMDQLRRHYLAQCNERGRRPRGSETSE</sequence>
<accession>A0A6M4ATV4</accession>
<feature type="region of interest" description="Disordered" evidence="1">
    <location>
        <begin position="82"/>
        <end position="104"/>
    </location>
</feature>
<dbReference type="KEGG" id="slan:GV829_02565"/>
<name>A0A6M4ATV4_9SPHN</name>
<evidence type="ECO:0000313" key="2">
    <source>
        <dbReference type="EMBL" id="QJQ31469.1"/>
    </source>
</evidence>
<proteinExistence type="predicted"/>
<dbReference type="RefSeq" id="WP_169943688.1">
    <property type="nucleotide sequence ID" value="NZ_CP053015.1"/>
</dbReference>